<keyword evidence="10" id="KW-1185">Reference proteome</keyword>
<accession>A0A0D2L2Z1</accession>
<dbReference type="GO" id="GO:0042147">
    <property type="term" value="P:retrograde transport, endosome to Golgi"/>
    <property type="evidence" value="ECO:0007669"/>
    <property type="project" value="InterPro"/>
</dbReference>
<dbReference type="GO" id="GO:0006896">
    <property type="term" value="P:Golgi to vacuole transport"/>
    <property type="evidence" value="ECO:0007669"/>
    <property type="project" value="TreeGrafter"/>
</dbReference>
<dbReference type="InterPro" id="IPR012501">
    <property type="entry name" value="Vps54_C"/>
</dbReference>
<feature type="compositionally biased region" description="Gly residues" evidence="7">
    <location>
        <begin position="113"/>
        <end position="127"/>
    </location>
</feature>
<dbReference type="STRING" id="145388.A0A0D2L2Z1"/>
<feature type="domain" description="Vacuolar protein sorting-associated protein 54 C-terminal" evidence="8">
    <location>
        <begin position="678"/>
        <end position="728"/>
    </location>
</feature>
<keyword evidence="6" id="KW-0175">Coiled coil</keyword>
<evidence type="ECO:0000256" key="2">
    <source>
        <dbReference type="ARBA" id="ARBA00009150"/>
    </source>
</evidence>
<evidence type="ECO:0000313" key="10">
    <source>
        <dbReference type="Proteomes" id="UP000054498"/>
    </source>
</evidence>
<evidence type="ECO:0000256" key="6">
    <source>
        <dbReference type="ARBA" id="ARBA00023054"/>
    </source>
</evidence>
<evidence type="ECO:0000256" key="1">
    <source>
        <dbReference type="ARBA" id="ARBA00004601"/>
    </source>
</evidence>
<organism evidence="9 10">
    <name type="scientific">Monoraphidium neglectum</name>
    <dbReference type="NCBI Taxonomy" id="145388"/>
    <lineage>
        <taxon>Eukaryota</taxon>
        <taxon>Viridiplantae</taxon>
        <taxon>Chlorophyta</taxon>
        <taxon>core chlorophytes</taxon>
        <taxon>Chlorophyceae</taxon>
        <taxon>CS clade</taxon>
        <taxon>Sphaeropleales</taxon>
        <taxon>Selenastraceae</taxon>
        <taxon>Monoraphidium</taxon>
    </lineage>
</organism>
<protein>
    <recommendedName>
        <fullName evidence="8">Vacuolar protein sorting-associated protein 54 C-terminal domain-containing protein</fullName>
    </recommendedName>
</protein>
<reference evidence="9 10" key="1">
    <citation type="journal article" date="2013" name="BMC Genomics">
        <title>Reconstruction of the lipid metabolism for the microalga Monoraphidium neglectum from its genome sequence reveals characteristics suitable for biofuel production.</title>
        <authorList>
            <person name="Bogen C."/>
            <person name="Al-Dilaimi A."/>
            <person name="Albersmeier A."/>
            <person name="Wichmann J."/>
            <person name="Grundmann M."/>
            <person name="Rupp O."/>
            <person name="Lauersen K.J."/>
            <person name="Blifernez-Klassen O."/>
            <person name="Kalinowski J."/>
            <person name="Goesmann A."/>
            <person name="Mussgnug J.H."/>
            <person name="Kruse O."/>
        </authorList>
    </citation>
    <scope>NUCLEOTIDE SEQUENCE [LARGE SCALE GENOMIC DNA]</scope>
    <source>
        <strain evidence="9 10">SAG 48.87</strain>
    </source>
</reference>
<dbReference type="GO" id="GO:0015031">
    <property type="term" value="P:protein transport"/>
    <property type="evidence" value="ECO:0007669"/>
    <property type="project" value="UniProtKB-KW"/>
</dbReference>
<keyword evidence="4" id="KW-0653">Protein transport</keyword>
<dbReference type="GeneID" id="25739226"/>
<dbReference type="EMBL" id="KK101241">
    <property type="protein sequence ID" value="KIZ01614.1"/>
    <property type="molecule type" value="Genomic_DNA"/>
</dbReference>
<evidence type="ECO:0000313" key="9">
    <source>
        <dbReference type="EMBL" id="KIZ01614.1"/>
    </source>
</evidence>
<keyword evidence="5" id="KW-0333">Golgi apparatus</keyword>
<keyword evidence="3" id="KW-0813">Transport</keyword>
<feature type="region of interest" description="Disordered" evidence="7">
    <location>
        <begin position="108"/>
        <end position="143"/>
    </location>
</feature>
<proteinExistence type="inferred from homology"/>
<evidence type="ECO:0000256" key="5">
    <source>
        <dbReference type="ARBA" id="ARBA00023034"/>
    </source>
</evidence>
<comment type="similarity">
    <text evidence="2">Belongs to the VPS54 family.</text>
</comment>
<evidence type="ECO:0000256" key="7">
    <source>
        <dbReference type="SAM" id="MobiDB-lite"/>
    </source>
</evidence>
<gene>
    <name evidence="9" type="ORF">MNEG_6350</name>
</gene>
<sequence length="734" mass="77575">MSSSLSQALSSHNKRRGTLHDDIDRSVYTVGQTLVSIVNDPRTAGLPASTGFWGFGSHDAPQADAQPPPIDASKYPAVSQQDLNQYLKVVRGAYERFVRDRESLEAFDHARPLGGGGAGGSGAGGGAEAEAEGTPFGSGGGYGGAGSSQGEAFMAALQTVPGQYFSEDFESKWDDFFVQFCQNQSAEELYGEIDELNKNLDVVELQLLREVAARSASFFQAAGQLQGLRGVLQDTLDVVGSLRRHVGGLDADLYRAAVGVAALQRRRGNLEQALDITKARALMRRALSDVLDCRQALEGMIESEDYADTSEAVRGMLVAEFLSALENRPLEDVVAAAAAEAAVAQARQQHDASSDAEPGPETRAAEASPFTQQLSILTALAAEAAGALHEKLLPLAVGLWRADKLGAAMAQYRDNVAAEVKGAIRDVVQQVVPMLLAAAGGDGGGGGGGGGSGAEVQLAEQLQALQHGAFMQLLRAVARVLIACCGHVLAVGKVLEEVLAGCQAHPSQVAALRKDVTAALQVAVDAGQGRWVKLLGARSSAHMRLRLYELKQLLDASEEVAAYAESCGARTLGSLRSSLQAQCKAFLDSQHGRCTMQLQHLLEGEQWTVVEVPASFQQIVDRLLSRCGEGAAMMLADGDAAVGPKSRDRDQAAPEAAGAAPAPAQAPAPQAALLVNGRRFHLVNSALMLLKMVDDYMSLYDIVPQFGAEIVHRELELLKQFNSQVRQAARPASP</sequence>
<dbReference type="InterPro" id="IPR039745">
    <property type="entry name" value="Vps54"/>
</dbReference>
<dbReference type="PANTHER" id="PTHR12965:SF0">
    <property type="entry name" value="VACUOLAR PROTEIN SORTING-ASSOCIATED PROTEIN 54"/>
    <property type="match status" value="1"/>
</dbReference>
<evidence type="ECO:0000256" key="3">
    <source>
        <dbReference type="ARBA" id="ARBA00022448"/>
    </source>
</evidence>
<name>A0A0D2L2Z1_9CHLO</name>
<dbReference type="GO" id="GO:0000938">
    <property type="term" value="C:GARP complex"/>
    <property type="evidence" value="ECO:0007669"/>
    <property type="project" value="InterPro"/>
</dbReference>
<comment type="subcellular location">
    <subcellularLocation>
        <location evidence="1">Golgi apparatus</location>
        <location evidence="1">trans-Golgi network</location>
    </subcellularLocation>
</comment>
<evidence type="ECO:0000256" key="4">
    <source>
        <dbReference type="ARBA" id="ARBA00022927"/>
    </source>
</evidence>
<dbReference type="OrthoDB" id="10259024at2759"/>
<feature type="region of interest" description="Disordered" evidence="7">
    <location>
        <begin position="641"/>
        <end position="664"/>
    </location>
</feature>
<feature type="compositionally biased region" description="Low complexity" evidence="7">
    <location>
        <begin position="653"/>
        <end position="664"/>
    </location>
</feature>
<dbReference type="PANTHER" id="PTHR12965">
    <property type="entry name" value="VACUOLAR PROTEIN SORTING 54"/>
    <property type="match status" value="1"/>
</dbReference>
<evidence type="ECO:0000259" key="8">
    <source>
        <dbReference type="Pfam" id="PF07928"/>
    </source>
</evidence>
<dbReference type="AlphaFoldDB" id="A0A0D2L2Z1"/>
<dbReference type="Pfam" id="PF07928">
    <property type="entry name" value="Vps54"/>
    <property type="match status" value="1"/>
</dbReference>
<dbReference type="GO" id="GO:0019905">
    <property type="term" value="F:syntaxin binding"/>
    <property type="evidence" value="ECO:0007669"/>
    <property type="project" value="TreeGrafter"/>
</dbReference>
<dbReference type="Proteomes" id="UP000054498">
    <property type="component" value="Unassembled WGS sequence"/>
</dbReference>
<dbReference type="RefSeq" id="XP_013900633.1">
    <property type="nucleotide sequence ID" value="XM_014045179.1"/>
</dbReference>
<feature type="region of interest" description="Disordered" evidence="7">
    <location>
        <begin position="346"/>
        <end position="368"/>
    </location>
</feature>
<dbReference type="GO" id="GO:0005829">
    <property type="term" value="C:cytosol"/>
    <property type="evidence" value="ECO:0007669"/>
    <property type="project" value="GOC"/>
</dbReference>
<dbReference type="KEGG" id="mng:MNEG_6350"/>